<evidence type="ECO:0000256" key="1">
    <source>
        <dbReference type="SAM" id="MobiDB-lite"/>
    </source>
</evidence>
<sequence length="215" mass="25649">MNAQNPSWYEIVYNSAILAQIEGNLCFDKECLTHGKIMSKQNKKKINKRQSLYKERKDNKKEELKGDDIIQTYPHSQYVTIHPKASYLSQFVHNIRIALFDEEDEVRSRLQNIIKSRNDNTEASQQVNEQYKDCVKVDEGKEKEMKKQNVNNSERRRINKGKLNKNDIHQYFRGRESGGIKRYREGVDNDMWELKKKLIKMGKRRERVRKEIKKV</sequence>
<feature type="region of interest" description="Disordered" evidence="1">
    <location>
        <begin position="40"/>
        <end position="61"/>
    </location>
</feature>
<reference evidence="2 3" key="1">
    <citation type="submission" date="2019-03" db="EMBL/GenBank/DDBJ databases">
        <title>Single cell metagenomics reveals metabolic interactions within the superorganism composed of flagellate Streblomastix strix and complex community of Bacteroidetes bacteria on its surface.</title>
        <authorList>
            <person name="Treitli S.C."/>
            <person name="Kolisko M."/>
            <person name="Husnik F."/>
            <person name="Keeling P."/>
            <person name="Hampl V."/>
        </authorList>
    </citation>
    <scope>NUCLEOTIDE SEQUENCE [LARGE SCALE GENOMIC DNA]</scope>
    <source>
        <strain evidence="2">ST1C</strain>
    </source>
</reference>
<gene>
    <name evidence="2" type="ORF">EZS28_010199</name>
</gene>
<comment type="caution">
    <text evidence="2">The sequence shown here is derived from an EMBL/GenBank/DDBJ whole genome shotgun (WGS) entry which is preliminary data.</text>
</comment>
<dbReference type="AlphaFoldDB" id="A0A5J4WHY3"/>
<evidence type="ECO:0000313" key="2">
    <source>
        <dbReference type="EMBL" id="KAA6394273.1"/>
    </source>
</evidence>
<name>A0A5J4WHY3_9EUKA</name>
<organism evidence="2 3">
    <name type="scientific">Streblomastix strix</name>
    <dbReference type="NCBI Taxonomy" id="222440"/>
    <lineage>
        <taxon>Eukaryota</taxon>
        <taxon>Metamonada</taxon>
        <taxon>Preaxostyla</taxon>
        <taxon>Oxymonadida</taxon>
        <taxon>Streblomastigidae</taxon>
        <taxon>Streblomastix</taxon>
    </lineage>
</organism>
<feature type="compositionally biased region" description="Basic and acidic residues" evidence="1">
    <location>
        <begin position="52"/>
        <end position="61"/>
    </location>
</feature>
<proteinExistence type="predicted"/>
<dbReference type="Proteomes" id="UP000324800">
    <property type="component" value="Unassembled WGS sequence"/>
</dbReference>
<accession>A0A5J4WHY3</accession>
<dbReference type="EMBL" id="SNRW01001988">
    <property type="protein sequence ID" value="KAA6394273.1"/>
    <property type="molecule type" value="Genomic_DNA"/>
</dbReference>
<evidence type="ECO:0000313" key="3">
    <source>
        <dbReference type="Proteomes" id="UP000324800"/>
    </source>
</evidence>
<protein>
    <submittedName>
        <fullName evidence="2">Uncharacterized protein</fullName>
    </submittedName>
</protein>